<feature type="region of interest" description="Disordered" evidence="1">
    <location>
        <begin position="1"/>
        <end position="25"/>
    </location>
</feature>
<dbReference type="Proteomes" id="UP000009183">
    <property type="component" value="Chromosome 16"/>
</dbReference>
<dbReference type="InParanoid" id="F6HEF3"/>
<organism evidence="2 3">
    <name type="scientific">Vitis vinifera</name>
    <name type="common">Grape</name>
    <dbReference type="NCBI Taxonomy" id="29760"/>
    <lineage>
        <taxon>Eukaryota</taxon>
        <taxon>Viridiplantae</taxon>
        <taxon>Streptophyta</taxon>
        <taxon>Embryophyta</taxon>
        <taxon>Tracheophyta</taxon>
        <taxon>Spermatophyta</taxon>
        <taxon>Magnoliopsida</taxon>
        <taxon>eudicotyledons</taxon>
        <taxon>Gunneridae</taxon>
        <taxon>Pentapetalae</taxon>
        <taxon>rosids</taxon>
        <taxon>Vitales</taxon>
        <taxon>Vitaceae</taxon>
        <taxon>Viteae</taxon>
        <taxon>Vitis</taxon>
    </lineage>
</organism>
<reference evidence="3" key="1">
    <citation type="journal article" date="2007" name="Nature">
        <title>The grapevine genome sequence suggests ancestral hexaploidization in major angiosperm phyla.</title>
        <authorList>
            <consortium name="The French-Italian Public Consortium for Grapevine Genome Characterization."/>
            <person name="Jaillon O."/>
            <person name="Aury J.-M."/>
            <person name="Noel B."/>
            <person name="Policriti A."/>
            <person name="Clepet C."/>
            <person name="Casagrande A."/>
            <person name="Choisne N."/>
            <person name="Aubourg S."/>
            <person name="Vitulo N."/>
            <person name="Jubin C."/>
            <person name="Vezzi A."/>
            <person name="Legeai F."/>
            <person name="Hugueney P."/>
            <person name="Dasilva C."/>
            <person name="Horner D."/>
            <person name="Mica E."/>
            <person name="Jublot D."/>
            <person name="Poulain J."/>
            <person name="Bruyere C."/>
            <person name="Billault A."/>
            <person name="Segurens B."/>
            <person name="Gouyvenoux M."/>
            <person name="Ugarte E."/>
            <person name="Cattonaro F."/>
            <person name="Anthouard V."/>
            <person name="Vico V."/>
            <person name="Del Fabbro C."/>
            <person name="Alaux M."/>
            <person name="Di Gaspero G."/>
            <person name="Dumas V."/>
            <person name="Felice N."/>
            <person name="Paillard S."/>
            <person name="Juman I."/>
            <person name="Moroldo M."/>
            <person name="Scalabrin S."/>
            <person name="Canaguier A."/>
            <person name="Le Clainche I."/>
            <person name="Malacrida G."/>
            <person name="Durand E."/>
            <person name="Pesole G."/>
            <person name="Laucou V."/>
            <person name="Chatelet P."/>
            <person name="Merdinoglu D."/>
            <person name="Delledonne M."/>
            <person name="Pezzotti M."/>
            <person name="Lecharny A."/>
            <person name="Scarpelli C."/>
            <person name="Artiguenave F."/>
            <person name="Pe M.E."/>
            <person name="Valle G."/>
            <person name="Morgante M."/>
            <person name="Caboche M."/>
            <person name="Adam-Blondon A.-F."/>
            <person name="Weissenbach J."/>
            <person name="Quetier F."/>
            <person name="Wincker P."/>
        </authorList>
    </citation>
    <scope>NUCLEOTIDE SEQUENCE [LARGE SCALE GENOMIC DNA]</scope>
    <source>
        <strain evidence="3">cv. Pinot noir / PN40024</strain>
    </source>
</reference>
<dbReference type="AlphaFoldDB" id="F6HEF3"/>
<keyword evidence="3" id="KW-1185">Reference proteome</keyword>
<accession>F6HEF3</accession>
<evidence type="ECO:0000313" key="3">
    <source>
        <dbReference type="Proteomes" id="UP000009183"/>
    </source>
</evidence>
<dbReference type="HOGENOM" id="CLU_3018191_0_0_1"/>
<proteinExistence type="predicted"/>
<name>F6HEF3_VITVI</name>
<evidence type="ECO:0000313" key="2">
    <source>
        <dbReference type="EMBL" id="CCB50599.1"/>
    </source>
</evidence>
<dbReference type="PaxDb" id="29760-VIT_16s0039g01960.t01"/>
<gene>
    <name evidence="2" type="ordered locus">VIT_16s0039g01960</name>
</gene>
<protein>
    <submittedName>
        <fullName evidence="2">Uncharacterized protein</fullName>
    </submittedName>
</protein>
<dbReference type="EMBL" id="FN595750">
    <property type="protein sequence ID" value="CCB50599.1"/>
    <property type="molecule type" value="Genomic_DNA"/>
</dbReference>
<feature type="compositionally biased region" description="Basic residues" evidence="1">
    <location>
        <begin position="1"/>
        <end position="14"/>
    </location>
</feature>
<sequence length="56" mass="6827">MGYRLKPKKTTSQKRQREPRFAFMTKSEVDHLEDGKQQKSKNKFIYLSKIMKKYMI</sequence>
<evidence type="ECO:0000256" key="1">
    <source>
        <dbReference type="SAM" id="MobiDB-lite"/>
    </source>
</evidence>